<keyword evidence="2" id="KW-0472">Membrane</keyword>
<feature type="domain" description="DUF6533" evidence="3">
    <location>
        <begin position="35"/>
        <end position="75"/>
    </location>
</feature>
<evidence type="ECO:0000313" key="4">
    <source>
        <dbReference type="EMBL" id="KAF6763064.1"/>
    </source>
</evidence>
<gene>
    <name evidence="4" type="ORF">DFP72DRAFT_1164047</name>
</gene>
<dbReference type="InterPro" id="IPR045340">
    <property type="entry name" value="DUF6533"/>
</dbReference>
<evidence type="ECO:0000256" key="2">
    <source>
        <dbReference type="SAM" id="Phobius"/>
    </source>
</evidence>
<evidence type="ECO:0000259" key="3">
    <source>
        <dbReference type="Pfam" id="PF20151"/>
    </source>
</evidence>
<dbReference type="Proteomes" id="UP000521943">
    <property type="component" value="Unassembled WGS sequence"/>
</dbReference>
<feature type="compositionally biased region" description="Polar residues" evidence="1">
    <location>
        <begin position="654"/>
        <end position="664"/>
    </location>
</feature>
<sequence length="664" mass="73837">MDSLTSASPSSQAAAAKALVDIYRAVLHTSYIARGGFALVVADYIQTFPEEVELMWFAPLSIPKVLFFVVRYYVIVDNIFAVLFAPGRGTSASECKAAFTRSAISSPLLVVGAEAILFYRVYAFPGRGRWMLIYLLLQFITIHVTSFIFFARYLGSLEFINWPLPKTLCVPFKADLTLLAGVFTALLASVIIAMLIMMFVAYRRHRGLNSTLLQVFYRDGVFYFICLSALASANIAMSFAASNGYKYFLAQIEIDAHAILATRMLLHLRNIANRETQSTMGSVPSGFQGRIPVRANRNAAKNPRSPMHLEGVPSMDSLASLPPAVQAALMEAIVDGHRATKYTSYMATAGFALVMADYIHTFPDEVRLMWFAPLSIPKVLFFAIRYYIIVNNVFVALWTMPTHYTPSECSVAFVRSAGKASYRFNPYAYIRLNYDTLAVSSPLVVVGAEAILFFRIYGFSGQSRWMLVYLIFQFIAIHAASFTLLARYLGTLKFIQWPIPNLNCMPFEANASLLGGVFATLLGSVIIAMLIMVFIAFRKHRGLNSALLQVFYRDGIFYFICLSALASANIGVSFAADTGYKYLFTQLEIDAHAILSTRMLLHLRDIASRDDTYTGSGLSSFNDRLPMNSNRVPSSPMRFEKAPPSKRDRGGVVVTTSSATLYEE</sequence>
<feature type="transmembrane region" description="Helical" evidence="2">
    <location>
        <begin position="379"/>
        <end position="398"/>
    </location>
</feature>
<keyword evidence="2" id="KW-1133">Transmembrane helix</keyword>
<feature type="transmembrane region" description="Helical" evidence="2">
    <location>
        <begin position="556"/>
        <end position="576"/>
    </location>
</feature>
<feature type="transmembrane region" description="Helical" evidence="2">
    <location>
        <begin position="131"/>
        <end position="154"/>
    </location>
</feature>
<feature type="transmembrane region" description="Helical" evidence="2">
    <location>
        <begin position="98"/>
        <end position="119"/>
    </location>
</feature>
<dbReference type="Pfam" id="PF20151">
    <property type="entry name" value="DUF6533"/>
    <property type="match status" value="2"/>
</dbReference>
<feature type="transmembrane region" description="Helical" evidence="2">
    <location>
        <begin position="509"/>
        <end position="535"/>
    </location>
</feature>
<evidence type="ECO:0000256" key="1">
    <source>
        <dbReference type="SAM" id="MobiDB-lite"/>
    </source>
</evidence>
<feature type="transmembrane region" description="Helical" evidence="2">
    <location>
        <begin position="65"/>
        <end position="86"/>
    </location>
</feature>
<feature type="region of interest" description="Disordered" evidence="1">
    <location>
        <begin position="628"/>
        <end position="664"/>
    </location>
</feature>
<feature type="compositionally biased region" description="Basic and acidic residues" evidence="1">
    <location>
        <begin position="638"/>
        <end position="650"/>
    </location>
</feature>
<accession>A0A8H6IEM4</accession>
<protein>
    <recommendedName>
        <fullName evidence="3">DUF6533 domain-containing protein</fullName>
    </recommendedName>
</protein>
<feature type="transmembrane region" description="Helical" evidence="2">
    <location>
        <begin position="221"/>
        <end position="241"/>
    </location>
</feature>
<proteinExistence type="predicted"/>
<feature type="transmembrane region" description="Helical" evidence="2">
    <location>
        <begin position="466"/>
        <end position="489"/>
    </location>
</feature>
<feature type="domain" description="DUF6533" evidence="3">
    <location>
        <begin position="345"/>
        <end position="389"/>
    </location>
</feature>
<comment type="caution">
    <text evidence="4">The sequence shown here is derived from an EMBL/GenBank/DDBJ whole genome shotgun (WGS) entry which is preliminary data.</text>
</comment>
<organism evidence="4 5">
    <name type="scientific">Ephemerocybe angulata</name>
    <dbReference type="NCBI Taxonomy" id="980116"/>
    <lineage>
        <taxon>Eukaryota</taxon>
        <taxon>Fungi</taxon>
        <taxon>Dikarya</taxon>
        <taxon>Basidiomycota</taxon>
        <taxon>Agaricomycotina</taxon>
        <taxon>Agaricomycetes</taxon>
        <taxon>Agaricomycetidae</taxon>
        <taxon>Agaricales</taxon>
        <taxon>Agaricineae</taxon>
        <taxon>Psathyrellaceae</taxon>
        <taxon>Ephemerocybe</taxon>
    </lineage>
</organism>
<feature type="transmembrane region" description="Helical" evidence="2">
    <location>
        <begin position="436"/>
        <end position="454"/>
    </location>
</feature>
<dbReference type="EMBL" id="JACGCI010000006">
    <property type="protein sequence ID" value="KAF6763064.1"/>
    <property type="molecule type" value="Genomic_DNA"/>
</dbReference>
<feature type="transmembrane region" description="Helical" evidence="2">
    <location>
        <begin position="174"/>
        <end position="200"/>
    </location>
</feature>
<evidence type="ECO:0000313" key="5">
    <source>
        <dbReference type="Proteomes" id="UP000521943"/>
    </source>
</evidence>
<reference evidence="4 5" key="1">
    <citation type="submission" date="2020-07" db="EMBL/GenBank/DDBJ databases">
        <title>Comparative genomics of pyrophilous fungi reveals a link between fire events and developmental genes.</title>
        <authorList>
            <consortium name="DOE Joint Genome Institute"/>
            <person name="Steindorff A.S."/>
            <person name="Carver A."/>
            <person name="Calhoun S."/>
            <person name="Stillman K."/>
            <person name="Liu H."/>
            <person name="Lipzen A."/>
            <person name="Pangilinan J."/>
            <person name="Labutti K."/>
            <person name="Bruns T.D."/>
            <person name="Grigoriev I.V."/>
        </authorList>
    </citation>
    <scope>NUCLEOTIDE SEQUENCE [LARGE SCALE GENOMIC DNA]</scope>
    <source>
        <strain evidence="4 5">CBS 144469</strain>
    </source>
</reference>
<dbReference type="AlphaFoldDB" id="A0A8H6IEM4"/>
<keyword evidence="5" id="KW-1185">Reference proteome</keyword>
<name>A0A8H6IEM4_9AGAR</name>
<keyword evidence="2" id="KW-0812">Transmembrane</keyword>